<keyword evidence="6" id="KW-1185">Reference proteome</keyword>
<dbReference type="InterPro" id="IPR051081">
    <property type="entry name" value="HTH_MetalResp_TranReg"/>
</dbReference>
<dbReference type="PROSITE" id="PS50987">
    <property type="entry name" value="HTH_ARSR_2"/>
    <property type="match status" value="1"/>
</dbReference>
<dbReference type="InterPro" id="IPR011991">
    <property type="entry name" value="ArsR-like_HTH"/>
</dbReference>
<dbReference type="Gene3D" id="1.10.10.10">
    <property type="entry name" value="Winged helix-like DNA-binding domain superfamily/Winged helix DNA-binding domain"/>
    <property type="match status" value="1"/>
</dbReference>
<evidence type="ECO:0000256" key="3">
    <source>
        <dbReference type="ARBA" id="ARBA00023163"/>
    </source>
</evidence>
<dbReference type="PANTHER" id="PTHR33154:SF33">
    <property type="entry name" value="TRANSCRIPTIONAL REPRESSOR SDPR"/>
    <property type="match status" value="1"/>
</dbReference>
<proteinExistence type="predicted"/>
<evidence type="ECO:0000256" key="2">
    <source>
        <dbReference type="ARBA" id="ARBA00023125"/>
    </source>
</evidence>
<dbReference type="Pfam" id="PF01022">
    <property type="entry name" value="HTH_5"/>
    <property type="match status" value="1"/>
</dbReference>
<organism evidence="5 6">
    <name type="scientific">Arthrobacter sulfonylureivorans</name>
    <dbReference type="NCBI Taxonomy" id="2486855"/>
    <lineage>
        <taxon>Bacteria</taxon>
        <taxon>Bacillati</taxon>
        <taxon>Actinomycetota</taxon>
        <taxon>Actinomycetes</taxon>
        <taxon>Micrococcales</taxon>
        <taxon>Micrococcaceae</taxon>
        <taxon>Arthrobacter</taxon>
    </lineage>
</organism>
<dbReference type="PRINTS" id="PR00778">
    <property type="entry name" value="HTHARSR"/>
</dbReference>
<dbReference type="InterPro" id="IPR036390">
    <property type="entry name" value="WH_DNA-bd_sf"/>
</dbReference>
<dbReference type="EMBL" id="CP093326">
    <property type="protein sequence ID" value="UNK46585.1"/>
    <property type="molecule type" value="Genomic_DNA"/>
</dbReference>
<dbReference type="SUPFAM" id="SSF46785">
    <property type="entry name" value="Winged helix' DNA-binding domain"/>
    <property type="match status" value="1"/>
</dbReference>
<dbReference type="Proteomes" id="UP000829069">
    <property type="component" value="Chromosome"/>
</dbReference>
<reference evidence="5 6" key="1">
    <citation type="submission" date="2022-03" db="EMBL/GenBank/DDBJ databases">
        <title>Isotopic signatures of nitrous oxide derived from detoxification processes.</title>
        <authorList>
            <person name="Behrendt U."/>
            <person name="Buchen C."/>
            <person name="Well R."/>
            <person name="Ulrich A."/>
            <person name="Rohe L."/>
            <person name="Kolb S."/>
            <person name="Schloter M."/>
            <person name="Horn M.A."/>
            <person name="Augustin J."/>
        </authorList>
    </citation>
    <scope>NUCLEOTIDE SEQUENCE [LARGE SCALE GENOMIC DNA]</scope>
    <source>
        <strain evidence="5 6">S4-C24</strain>
    </source>
</reference>
<keyword evidence="3" id="KW-0804">Transcription</keyword>
<dbReference type="InterPro" id="IPR001845">
    <property type="entry name" value="HTH_ArsR_DNA-bd_dom"/>
</dbReference>
<keyword evidence="1" id="KW-0805">Transcription regulation</keyword>
<evidence type="ECO:0000259" key="4">
    <source>
        <dbReference type="PROSITE" id="PS50987"/>
    </source>
</evidence>
<gene>
    <name evidence="5" type="ORF">MNQ99_04270</name>
</gene>
<dbReference type="PANTHER" id="PTHR33154">
    <property type="entry name" value="TRANSCRIPTIONAL REGULATOR, ARSR FAMILY"/>
    <property type="match status" value="1"/>
</dbReference>
<protein>
    <submittedName>
        <fullName evidence="5">Metalloregulator ArsR/SmtB family transcription factor</fullName>
    </submittedName>
</protein>
<sequence length="157" mass="16718">MAIDDVFAVIAEGTRRDILGSLRGGDKAVGELVEELEVSQPTVSKHLKVLREAGLVSMRAQGQKRYYSLQTRPLQDVAEWIIAFGIDVLPAAEPVAPAVAAAVVAPQEPGHAVSGRSLEVPVPANLSRSLGQAANKATTKAADLFAHLPKLPRRRRG</sequence>
<evidence type="ECO:0000256" key="1">
    <source>
        <dbReference type="ARBA" id="ARBA00023015"/>
    </source>
</evidence>
<dbReference type="RefSeq" id="WP_127512897.1">
    <property type="nucleotide sequence ID" value="NZ_CP093326.1"/>
</dbReference>
<evidence type="ECO:0000313" key="6">
    <source>
        <dbReference type="Proteomes" id="UP000829069"/>
    </source>
</evidence>
<dbReference type="NCBIfam" id="NF033788">
    <property type="entry name" value="HTH_metalloreg"/>
    <property type="match status" value="1"/>
</dbReference>
<accession>A0ABY3W8E9</accession>
<keyword evidence="2" id="KW-0238">DNA-binding</keyword>
<evidence type="ECO:0000313" key="5">
    <source>
        <dbReference type="EMBL" id="UNK46585.1"/>
    </source>
</evidence>
<dbReference type="CDD" id="cd00090">
    <property type="entry name" value="HTH_ARSR"/>
    <property type="match status" value="1"/>
</dbReference>
<name>A0ABY3W8E9_9MICC</name>
<dbReference type="InterPro" id="IPR036388">
    <property type="entry name" value="WH-like_DNA-bd_sf"/>
</dbReference>
<dbReference type="SMART" id="SM00418">
    <property type="entry name" value="HTH_ARSR"/>
    <property type="match status" value="1"/>
</dbReference>
<feature type="domain" description="HTH arsR-type" evidence="4">
    <location>
        <begin position="1"/>
        <end position="89"/>
    </location>
</feature>